<name>A0ABU2DJH0_ACHAE</name>
<proteinExistence type="inferred from homology"/>
<protein>
    <submittedName>
        <fullName evidence="5">ATPase, T2SS/T4P/T4SS family</fullName>
    </submittedName>
</protein>
<evidence type="ECO:0000313" key="6">
    <source>
        <dbReference type="Proteomes" id="UP001264156"/>
    </source>
</evidence>
<evidence type="ECO:0000256" key="2">
    <source>
        <dbReference type="ARBA" id="ARBA00022741"/>
    </source>
</evidence>
<dbReference type="Pfam" id="PF00437">
    <property type="entry name" value="T2SSE"/>
    <property type="match status" value="1"/>
</dbReference>
<evidence type="ECO:0000313" key="5">
    <source>
        <dbReference type="EMBL" id="MDR7948264.1"/>
    </source>
</evidence>
<dbReference type="InterPro" id="IPR027417">
    <property type="entry name" value="P-loop_NTPase"/>
</dbReference>
<organism evidence="5 6">
    <name type="scientific">Achromobacter aegrifaciens</name>
    <dbReference type="NCBI Taxonomy" id="1287736"/>
    <lineage>
        <taxon>Bacteria</taxon>
        <taxon>Pseudomonadati</taxon>
        <taxon>Pseudomonadota</taxon>
        <taxon>Betaproteobacteria</taxon>
        <taxon>Burkholderiales</taxon>
        <taxon>Alcaligenaceae</taxon>
        <taxon>Achromobacter</taxon>
    </lineage>
</organism>
<dbReference type="Gene3D" id="3.40.50.300">
    <property type="entry name" value="P-loop containing nucleotide triphosphate hydrolases"/>
    <property type="match status" value="1"/>
</dbReference>
<evidence type="ECO:0000256" key="1">
    <source>
        <dbReference type="ARBA" id="ARBA00006611"/>
    </source>
</evidence>
<feature type="domain" description="Bacterial type II secretion system protein E" evidence="4">
    <location>
        <begin position="226"/>
        <end position="542"/>
    </location>
</feature>
<dbReference type="SUPFAM" id="SSF52540">
    <property type="entry name" value="P-loop containing nucleoside triphosphate hydrolases"/>
    <property type="match status" value="1"/>
</dbReference>
<dbReference type="RefSeq" id="WP_310535527.1">
    <property type="nucleotide sequence ID" value="NZ_JAVKVN010000010.1"/>
</dbReference>
<comment type="similarity">
    <text evidence="1">Belongs to the GSP E family.</text>
</comment>
<dbReference type="EMBL" id="JAVKVN010000010">
    <property type="protein sequence ID" value="MDR7948264.1"/>
    <property type="molecule type" value="Genomic_DNA"/>
</dbReference>
<reference evidence="6" key="1">
    <citation type="submission" date="2023-07" db="EMBL/GenBank/DDBJ databases">
        <title>Glyphosate-induced phosphonatase operons in soil bacteria of genus Achromobacter.</title>
        <authorList>
            <person name="Epiktetov D.O."/>
            <person name="Sviridov A.V."/>
            <person name="Tarlachkov S.V."/>
            <person name="Shushkova T.V."/>
            <person name="Toropygin I.Y."/>
            <person name="Leontievsky A."/>
        </authorList>
    </citation>
    <scope>NUCLEOTIDE SEQUENCE [LARGE SCALE GENOMIC DNA]</scope>
    <source>
        <strain evidence="6">Kg 16</strain>
    </source>
</reference>
<sequence>MMPSITTLIRRLRRLLTVSFREAEDLPVLSMTATAQPQVAGNIEHLDTFSDIEEMQPPFHTLKVDWCGSAAAVTACVAELDGSQYAVFVKPGEHDSDIYRAVHQRAVQAANGKPVAIYTINPVILLTLVRERMQLQDVRERSSRIRGLGDRSAVRQGFYDLLAWSVRNQASDLHLNIDTTNSVSRVSASIDGLYTTPKHLAMPTQQLLDMVNVGWLDVSGGNGLFLDMANEQQGRLYEVVDDRGYMFRWGSFIADTGPAITLRVLDVDAKVQHVDMETLGFLPSQVAQFDRAMRSMGGAIVIGGVPGSGKTVTNSQLIVRLPKTRKIMSIEDPVELTITDALQASVSRSLDGSDKNAMKAKLMALKRAAASDVLLGEIRDLLTGEAFVDIVLSGSNLFTTTHVGNALGIPLRFASSEIGIPRATLGTPNVLKLLGHQTLMPRLCSCALPAISLLDGARDGMGTYHDRSTWSRYLSNIEELFDFGHDSVKVRNPDGCERCRKKGIPELFGYDGRTVCAELHEPTNDREALRAITDGNEIRLRQIFAGHRTARYDQPDMDGKSTMDCAIYKMSQGILDPRDIEPHFTAFETLLLRRKHE</sequence>
<dbReference type="Gene3D" id="3.30.450.90">
    <property type="match status" value="1"/>
</dbReference>
<dbReference type="PANTHER" id="PTHR30258">
    <property type="entry name" value="TYPE II SECRETION SYSTEM PROTEIN GSPE-RELATED"/>
    <property type="match status" value="1"/>
</dbReference>
<dbReference type="InterPro" id="IPR001482">
    <property type="entry name" value="T2SS/T4SS_dom"/>
</dbReference>
<comment type="caution">
    <text evidence="5">The sequence shown here is derived from an EMBL/GenBank/DDBJ whole genome shotgun (WGS) entry which is preliminary data.</text>
</comment>
<evidence type="ECO:0000256" key="3">
    <source>
        <dbReference type="ARBA" id="ARBA00022840"/>
    </source>
</evidence>
<keyword evidence="3" id="KW-0067">ATP-binding</keyword>
<dbReference type="Proteomes" id="UP001264156">
    <property type="component" value="Unassembled WGS sequence"/>
</dbReference>
<keyword evidence="6" id="KW-1185">Reference proteome</keyword>
<evidence type="ECO:0000259" key="4">
    <source>
        <dbReference type="Pfam" id="PF00437"/>
    </source>
</evidence>
<dbReference type="PANTHER" id="PTHR30258:SF1">
    <property type="entry name" value="PROTEIN TRANSPORT PROTEIN HOFB HOMOLOG"/>
    <property type="match status" value="1"/>
</dbReference>
<keyword evidence="2" id="KW-0547">Nucleotide-binding</keyword>
<accession>A0ABU2DJH0</accession>
<gene>
    <name evidence="5" type="ORF">RIU57_24310</name>
</gene>